<dbReference type="PANTHER" id="PTHR44757">
    <property type="entry name" value="DIGUANYLATE CYCLASE DGCP"/>
    <property type="match status" value="1"/>
</dbReference>
<dbReference type="SMART" id="SM00086">
    <property type="entry name" value="PAC"/>
    <property type="match status" value="2"/>
</dbReference>
<dbReference type="AlphaFoldDB" id="A0A5B7X1M2"/>
<dbReference type="Pfam" id="PF00989">
    <property type="entry name" value="PAS"/>
    <property type="match status" value="1"/>
</dbReference>
<name>A0A5B7X1M2_9FLAO</name>
<dbReference type="SUPFAM" id="SSF55785">
    <property type="entry name" value="PYP-like sensor domain (PAS domain)"/>
    <property type="match status" value="3"/>
</dbReference>
<dbReference type="RefSeq" id="WP_139065188.1">
    <property type="nucleotide sequence ID" value="NZ_CP040812.1"/>
</dbReference>
<dbReference type="GO" id="GO:0006355">
    <property type="term" value="P:regulation of DNA-templated transcription"/>
    <property type="evidence" value="ECO:0007669"/>
    <property type="project" value="InterPro"/>
</dbReference>
<keyword evidence="4" id="KW-1185">Reference proteome</keyword>
<evidence type="ECO:0000313" key="3">
    <source>
        <dbReference type="EMBL" id="QCY68602.1"/>
    </source>
</evidence>
<dbReference type="InterPro" id="IPR000014">
    <property type="entry name" value="PAS"/>
</dbReference>
<dbReference type="InterPro" id="IPR013767">
    <property type="entry name" value="PAS_fold"/>
</dbReference>
<gene>
    <name evidence="3" type="ORF">FHG64_03880</name>
</gene>
<protein>
    <submittedName>
        <fullName evidence="3">PAS domain S-box protein</fullName>
    </submittedName>
</protein>
<dbReference type="PROSITE" id="PS50113">
    <property type="entry name" value="PAC"/>
    <property type="match status" value="1"/>
</dbReference>
<evidence type="ECO:0000313" key="4">
    <source>
        <dbReference type="Proteomes" id="UP000309016"/>
    </source>
</evidence>
<dbReference type="InterPro" id="IPR013656">
    <property type="entry name" value="PAS_4"/>
</dbReference>
<dbReference type="Proteomes" id="UP000309016">
    <property type="component" value="Chromosome"/>
</dbReference>
<dbReference type="NCBIfam" id="TIGR00229">
    <property type="entry name" value="sensory_box"/>
    <property type="match status" value="3"/>
</dbReference>
<feature type="domain" description="PAS" evidence="1">
    <location>
        <begin position="383"/>
        <end position="453"/>
    </location>
</feature>
<dbReference type="InterPro" id="IPR000700">
    <property type="entry name" value="PAS-assoc_C"/>
</dbReference>
<dbReference type="InterPro" id="IPR001610">
    <property type="entry name" value="PAC"/>
</dbReference>
<dbReference type="KEGG" id="afla:FHG64_03880"/>
<sequence>MAQPEKTIEREKILQEFLDITLKEEHQTNPVPVLLLDRRANILSFTPSADELIKESWNGLLSEAKNIFEIIPTHMLELFNKNLKRAFLSFQIGEMTAETNTGKSLIIRISPFLSENGSNSIVQIFLEEADKDRIPEVAQAGKVLDSASIGIVVTSKDGKVLEHNEAACEMFGLETKEFAAVDYKELFVTTCGKLDSLLKNKNKLGGISGELSAIKKDGSYFPVKIHTSEEINQKGEVIKRTILQDISEEKEQEQALDRTLQTLRSLYENHPDAVYSLDLEGNFMHLNKSASRLIEATVEEMKGRSFIPLIPKENRIQLSENFQQASRGREVNYNTAFISRKGKKRLLNVSNFPIITNDRITGVYGIARDITESEAQKQEVYQSRKRLKNIMDRSLDMICTIDGDGKFVEVSTASRRILGYEPGELTGTPFLHYVLPEDKKITEDTGEAIANGTEITSFSNRYIKKDGG</sequence>
<evidence type="ECO:0000259" key="2">
    <source>
        <dbReference type="PROSITE" id="PS50113"/>
    </source>
</evidence>
<proteinExistence type="predicted"/>
<feature type="domain" description="PAS" evidence="1">
    <location>
        <begin position="259"/>
        <end position="329"/>
    </location>
</feature>
<organism evidence="3 4">
    <name type="scientific">Antarcticibacterium flavum</name>
    <dbReference type="NCBI Taxonomy" id="2058175"/>
    <lineage>
        <taxon>Bacteria</taxon>
        <taxon>Pseudomonadati</taxon>
        <taxon>Bacteroidota</taxon>
        <taxon>Flavobacteriia</taxon>
        <taxon>Flavobacteriales</taxon>
        <taxon>Flavobacteriaceae</taxon>
        <taxon>Antarcticibacterium</taxon>
    </lineage>
</organism>
<dbReference type="PANTHER" id="PTHR44757:SF2">
    <property type="entry name" value="BIOFILM ARCHITECTURE MAINTENANCE PROTEIN MBAA"/>
    <property type="match status" value="1"/>
</dbReference>
<dbReference type="EMBL" id="CP040812">
    <property type="protein sequence ID" value="QCY68602.1"/>
    <property type="molecule type" value="Genomic_DNA"/>
</dbReference>
<feature type="domain" description="PAC" evidence="2">
    <location>
        <begin position="207"/>
        <end position="258"/>
    </location>
</feature>
<dbReference type="Gene3D" id="3.30.450.20">
    <property type="entry name" value="PAS domain"/>
    <property type="match status" value="3"/>
</dbReference>
<dbReference type="SMART" id="SM00091">
    <property type="entry name" value="PAS"/>
    <property type="match status" value="4"/>
</dbReference>
<dbReference type="InterPro" id="IPR035965">
    <property type="entry name" value="PAS-like_dom_sf"/>
</dbReference>
<reference evidence="3 4" key="1">
    <citation type="submission" date="2019-06" db="EMBL/GenBank/DDBJ databases">
        <title>Complete genome sequence of Antarcticibacterium flavum KCTC 52984T from an Antarctic marine sediment.</title>
        <authorList>
            <person name="Lee Y.M."/>
            <person name="Shin S.C."/>
        </authorList>
    </citation>
    <scope>NUCLEOTIDE SEQUENCE [LARGE SCALE GENOMIC DNA]</scope>
    <source>
        <strain evidence="3 4">KCTC 52984</strain>
    </source>
</reference>
<dbReference type="OrthoDB" id="9781208at2"/>
<dbReference type="InterPro" id="IPR052155">
    <property type="entry name" value="Biofilm_reg_signaling"/>
</dbReference>
<dbReference type="Pfam" id="PF13426">
    <property type="entry name" value="PAS_9"/>
    <property type="match status" value="1"/>
</dbReference>
<feature type="domain" description="PAS" evidence="1">
    <location>
        <begin position="136"/>
        <end position="178"/>
    </location>
</feature>
<accession>A0A5B7X1M2</accession>
<dbReference type="CDD" id="cd00130">
    <property type="entry name" value="PAS"/>
    <property type="match status" value="3"/>
</dbReference>
<dbReference type="Pfam" id="PF08448">
    <property type="entry name" value="PAS_4"/>
    <property type="match status" value="1"/>
</dbReference>
<dbReference type="PROSITE" id="PS50112">
    <property type="entry name" value="PAS"/>
    <property type="match status" value="3"/>
</dbReference>
<evidence type="ECO:0000259" key="1">
    <source>
        <dbReference type="PROSITE" id="PS50112"/>
    </source>
</evidence>